<dbReference type="InterPro" id="IPR015590">
    <property type="entry name" value="Aldehyde_DH_dom"/>
</dbReference>
<name>A0A1Y6JY18_9LACO</name>
<evidence type="ECO:0000313" key="4">
    <source>
        <dbReference type="Proteomes" id="UP000195412"/>
    </source>
</evidence>
<evidence type="ECO:0000259" key="2">
    <source>
        <dbReference type="Pfam" id="PF00171"/>
    </source>
</evidence>
<gene>
    <name evidence="3" type="ORF">LZ3411_1766</name>
</gene>
<protein>
    <submittedName>
        <fullName evidence="3">Succinate-semialdehyde dehydrogenase [NAD] Succinate-semialdehyde dehydrogenase [NAD(P)+]</fullName>
        <ecNumber evidence="3">1.2.1.24</ecNumber>
    </submittedName>
</protein>
<dbReference type="RefSeq" id="WP_087742304.1">
    <property type="nucleotide sequence ID" value="NZ_JBPWQU010000016.1"/>
</dbReference>
<reference evidence="4" key="1">
    <citation type="submission" date="2017-05" db="EMBL/GenBank/DDBJ databases">
        <authorList>
            <person name="Papadimitriou K."/>
        </authorList>
    </citation>
    <scope>NUCLEOTIDE SEQUENCE [LARGE SCALE GENOMIC DNA]</scope>
    <source>
        <strain evidence="4">ACA-DC 3411</strain>
    </source>
</reference>
<sequence length="447" mass="46736">MLQDSETVTTQVTDEQLDAALAAGATYFATQPTTQYDRCEHLLALAQLFDDQAAELATQAAHDMHKLFAEGQQEAHAAAAILRYYANHGPAFLTPKPYVYGPHDAPAQLEYAPLGIVLAVEPWNFPYTQVIRVLAPNYLAGNPVLLKPARQVAGCAAALEDLAQAAGIPAGAFVSLPLTHDQVAQAIADDRVQGVAVTGSPAVGRHLASLAGQALKKCTLELGGSDACVILDDADLATAIPAMAASRLRNAGQTCTSAKRFIVHRDVADQVIGGLKTIFEAQLIGDPLDPATTLAPLASVAGQTHLSEQVNRALEHGATALIPGGAVPGGTGFRPTLLTDLAPTNPATQEEFFGPVAQLYVVDSDDQAVAVANQTPFGLAGSIFSGDHQRAQRLASRLATGQVFINQGSSGIPELPFGGIKQSGYGREMSDLGILEFMNAKIVVLPA</sequence>
<dbReference type="Pfam" id="PF00171">
    <property type="entry name" value="Aldedh"/>
    <property type="match status" value="1"/>
</dbReference>
<organism evidence="3 4">
    <name type="scientific">Levilactobacillus zymae</name>
    <dbReference type="NCBI Taxonomy" id="267363"/>
    <lineage>
        <taxon>Bacteria</taxon>
        <taxon>Bacillati</taxon>
        <taxon>Bacillota</taxon>
        <taxon>Bacilli</taxon>
        <taxon>Lactobacillales</taxon>
        <taxon>Lactobacillaceae</taxon>
        <taxon>Levilactobacillus</taxon>
    </lineage>
</organism>
<proteinExistence type="predicted"/>
<dbReference type="PANTHER" id="PTHR43217:SF2">
    <property type="entry name" value="SUCCINATE-SEMIALDEHYDE DEHYDROGENASE [NADP(+)]"/>
    <property type="match status" value="1"/>
</dbReference>
<accession>A0A1Y6JY18</accession>
<dbReference type="KEGG" id="lzy:LZ3411_1766"/>
<dbReference type="InterPro" id="IPR047110">
    <property type="entry name" value="GABD/Sad-like"/>
</dbReference>
<dbReference type="Proteomes" id="UP000195412">
    <property type="component" value="Chromosome I"/>
</dbReference>
<dbReference type="InterPro" id="IPR016162">
    <property type="entry name" value="Ald_DH_N"/>
</dbReference>
<dbReference type="PANTHER" id="PTHR43217">
    <property type="entry name" value="SUCCINATE SEMIALDEHYDE DEHYDROGENASE [NAD(P)+] SAD"/>
    <property type="match status" value="1"/>
</dbReference>
<dbReference type="EC" id="1.2.1.24" evidence="3"/>
<dbReference type="GO" id="GO:0004777">
    <property type="term" value="F:succinate-semialdehyde dehydrogenase (NAD+) activity"/>
    <property type="evidence" value="ECO:0007669"/>
    <property type="project" value="UniProtKB-EC"/>
</dbReference>
<keyword evidence="1 3" id="KW-0560">Oxidoreductase</keyword>
<dbReference type="InterPro" id="IPR016161">
    <property type="entry name" value="Ald_DH/histidinol_DH"/>
</dbReference>
<evidence type="ECO:0000313" key="3">
    <source>
        <dbReference type="EMBL" id="SMS14816.1"/>
    </source>
</evidence>
<dbReference type="AlphaFoldDB" id="A0A1Y6JY18"/>
<dbReference type="Gene3D" id="3.40.309.10">
    <property type="entry name" value="Aldehyde Dehydrogenase, Chain A, domain 2"/>
    <property type="match status" value="1"/>
</dbReference>
<dbReference type="SUPFAM" id="SSF53720">
    <property type="entry name" value="ALDH-like"/>
    <property type="match status" value="1"/>
</dbReference>
<dbReference type="Gene3D" id="3.40.605.10">
    <property type="entry name" value="Aldehyde Dehydrogenase, Chain A, domain 1"/>
    <property type="match status" value="1"/>
</dbReference>
<dbReference type="InterPro" id="IPR016163">
    <property type="entry name" value="Ald_DH_C"/>
</dbReference>
<evidence type="ECO:0000256" key="1">
    <source>
        <dbReference type="ARBA" id="ARBA00023002"/>
    </source>
</evidence>
<dbReference type="EMBL" id="LT854705">
    <property type="protein sequence ID" value="SMS14816.1"/>
    <property type="molecule type" value="Genomic_DNA"/>
</dbReference>
<feature type="domain" description="Aldehyde dehydrogenase" evidence="2">
    <location>
        <begin position="10"/>
        <end position="443"/>
    </location>
</feature>